<gene>
    <name evidence="4" type="ORF">MRBLWS13_003968</name>
</gene>
<evidence type="ECO:0000259" key="3">
    <source>
        <dbReference type="PROSITE" id="PS51186"/>
    </source>
</evidence>
<keyword evidence="1" id="KW-0808">Transferase</keyword>
<dbReference type="Gene3D" id="3.40.630.30">
    <property type="match status" value="1"/>
</dbReference>
<name>A0AAU6SH19_9MICO</name>
<accession>A0AAU6SH19</accession>
<evidence type="ECO:0000256" key="2">
    <source>
        <dbReference type="ARBA" id="ARBA00023315"/>
    </source>
</evidence>
<sequence length="157" mass="17263">MVKLRSSPVDAPDAHALLAEYFQIRTEGFAVQGVSYRTTFPDPAAFMPPAGVFVVLDDDEGVAQGCGGIRLIAEGPLGTRYELKHLYLRPSTRGRGWGRLIVEDLERRAREFGAAELVLDTHHSLEAAGALYARTGFEAIEPYNDNPNASRWYGKAL</sequence>
<dbReference type="Pfam" id="PF00583">
    <property type="entry name" value="Acetyltransf_1"/>
    <property type="match status" value="1"/>
</dbReference>
<dbReference type="InterPro" id="IPR000182">
    <property type="entry name" value="GNAT_dom"/>
</dbReference>
<evidence type="ECO:0000256" key="1">
    <source>
        <dbReference type="ARBA" id="ARBA00022679"/>
    </source>
</evidence>
<dbReference type="PROSITE" id="PS51186">
    <property type="entry name" value="GNAT"/>
    <property type="match status" value="1"/>
</dbReference>
<protein>
    <submittedName>
        <fullName evidence="4">GNAT family N-acetyltransferase</fullName>
    </submittedName>
</protein>
<evidence type="ECO:0000313" key="4">
    <source>
        <dbReference type="EMBL" id="WZO36249.1"/>
    </source>
</evidence>
<dbReference type="InterPro" id="IPR016181">
    <property type="entry name" value="Acyl_CoA_acyltransferase"/>
</dbReference>
<dbReference type="SUPFAM" id="SSF55729">
    <property type="entry name" value="Acyl-CoA N-acyltransferases (Nat)"/>
    <property type="match status" value="1"/>
</dbReference>
<reference evidence="4" key="1">
    <citation type="submission" date="2024-04" db="EMBL/GenBank/DDBJ databases">
        <authorList>
            <person name="Roder T."/>
            <person name="Oberhansli S."/>
            <person name="Kreuzer M."/>
        </authorList>
    </citation>
    <scope>NUCLEOTIDE SEQUENCE</scope>
    <source>
        <strain evidence="4">LWS13-1.2</strain>
    </source>
</reference>
<dbReference type="InterPro" id="IPR050832">
    <property type="entry name" value="Bact_Acetyltransf"/>
</dbReference>
<dbReference type="RefSeq" id="WP_349427046.1">
    <property type="nucleotide sequence ID" value="NZ_CP151632.1"/>
</dbReference>
<dbReference type="CDD" id="cd04301">
    <property type="entry name" value="NAT_SF"/>
    <property type="match status" value="1"/>
</dbReference>
<proteinExistence type="predicted"/>
<dbReference type="PANTHER" id="PTHR43877:SF2">
    <property type="entry name" value="AMINOALKYLPHOSPHONATE N-ACETYLTRANSFERASE-RELATED"/>
    <property type="match status" value="1"/>
</dbReference>
<organism evidence="4">
    <name type="scientific">Microbacterium sp. LWS13-1.2</name>
    <dbReference type="NCBI Taxonomy" id="3135264"/>
    <lineage>
        <taxon>Bacteria</taxon>
        <taxon>Bacillati</taxon>
        <taxon>Actinomycetota</taxon>
        <taxon>Actinomycetes</taxon>
        <taxon>Micrococcales</taxon>
        <taxon>Microbacteriaceae</taxon>
        <taxon>Microbacterium</taxon>
    </lineage>
</organism>
<feature type="domain" description="N-acetyltransferase" evidence="3">
    <location>
        <begin position="2"/>
        <end position="157"/>
    </location>
</feature>
<keyword evidence="2" id="KW-0012">Acyltransferase</keyword>
<dbReference type="PANTHER" id="PTHR43877">
    <property type="entry name" value="AMINOALKYLPHOSPHONATE N-ACETYLTRANSFERASE-RELATED-RELATED"/>
    <property type="match status" value="1"/>
</dbReference>
<dbReference type="GO" id="GO:0016747">
    <property type="term" value="F:acyltransferase activity, transferring groups other than amino-acyl groups"/>
    <property type="evidence" value="ECO:0007669"/>
    <property type="project" value="InterPro"/>
</dbReference>
<dbReference type="AlphaFoldDB" id="A0AAU6SH19"/>
<dbReference type="EMBL" id="CP151632">
    <property type="protein sequence ID" value="WZO36249.1"/>
    <property type="molecule type" value="Genomic_DNA"/>
</dbReference>